<evidence type="ECO:0000313" key="3">
    <source>
        <dbReference type="Proteomes" id="UP000195089"/>
    </source>
</evidence>
<dbReference type="EMBL" id="NFDL01000063">
    <property type="protein sequence ID" value="OTY42328.1"/>
    <property type="molecule type" value="Genomic_DNA"/>
</dbReference>
<proteinExistence type="predicted"/>
<name>A0A243BA85_BACTU</name>
<feature type="domain" description="Transposase DDE" evidence="1">
    <location>
        <begin position="12"/>
        <end position="105"/>
    </location>
</feature>
<dbReference type="Proteomes" id="UP000195089">
    <property type="component" value="Unassembled WGS sequence"/>
</dbReference>
<evidence type="ECO:0000313" key="2">
    <source>
        <dbReference type="EMBL" id="OTY42328.1"/>
    </source>
</evidence>
<dbReference type="InterPro" id="IPR025668">
    <property type="entry name" value="Tnp_DDE_dom"/>
</dbReference>
<reference evidence="2 3" key="1">
    <citation type="submission" date="2016-10" db="EMBL/GenBank/DDBJ databases">
        <title>Comparative genomics of Bacillus thuringiensis reveals a path to pathogens against multiple invertebrate hosts.</title>
        <authorList>
            <person name="Zheng J."/>
            <person name="Gao Q."/>
            <person name="Liu H."/>
            <person name="Peng D."/>
            <person name="Ruan L."/>
            <person name="Sun M."/>
        </authorList>
    </citation>
    <scope>NUCLEOTIDE SEQUENCE [LARGE SCALE GENOMIC DNA]</scope>
    <source>
        <strain evidence="2">BGSC 4BX1</strain>
    </source>
</reference>
<organism evidence="2 3">
    <name type="scientific">Bacillus thuringiensis serovar pingluonsis</name>
    <dbReference type="NCBI Taxonomy" id="180881"/>
    <lineage>
        <taxon>Bacteria</taxon>
        <taxon>Bacillati</taxon>
        <taxon>Bacillota</taxon>
        <taxon>Bacilli</taxon>
        <taxon>Bacillales</taxon>
        <taxon>Bacillaceae</taxon>
        <taxon>Bacillus</taxon>
        <taxon>Bacillus cereus group</taxon>
    </lineage>
</organism>
<protein>
    <recommendedName>
        <fullName evidence="1">Transposase DDE domain-containing protein</fullName>
    </recommendedName>
</protein>
<sequence length="160" mass="18692">MDCEGYCQYKSNPEGCTVYSLRKDCFSKKQKVMTHRMWEKYKDIARKNKLMATRKKLYKVRGSTIERSFADAKGIYGYRYARFRGMKSVQMQAYLTTACQSMKKIALHLTKKGLVAGYFYKVYDFIWFSFTKIKKDYRLLGIPKGFPTICNLSSAFSGNT</sequence>
<gene>
    <name evidence="2" type="ORF">BK742_17190</name>
</gene>
<comment type="caution">
    <text evidence="2">The sequence shown here is derived from an EMBL/GenBank/DDBJ whole genome shotgun (WGS) entry which is preliminary data.</text>
</comment>
<evidence type="ECO:0000259" key="1">
    <source>
        <dbReference type="Pfam" id="PF13751"/>
    </source>
</evidence>
<dbReference type="Pfam" id="PF13751">
    <property type="entry name" value="DDE_Tnp_1_6"/>
    <property type="match status" value="1"/>
</dbReference>
<accession>A0A243BA85</accession>
<dbReference type="AlphaFoldDB" id="A0A243BA85"/>